<dbReference type="AlphaFoldDB" id="A0ABC9NNP8"/>
<evidence type="ECO:0000313" key="2">
    <source>
        <dbReference type="Proteomes" id="UP000003042"/>
    </source>
</evidence>
<accession>A0ABC9NNP8</accession>
<comment type="caution">
    <text evidence="1">The sequence shown here is derived from an EMBL/GenBank/DDBJ whole genome shotgun (WGS) entry which is preliminary data.</text>
</comment>
<reference evidence="1 2" key="1">
    <citation type="submission" date="2008-02" db="EMBL/GenBank/DDBJ databases">
        <title>Annotation of Escherichia albertii TW07627.</title>
        <authorList>
            <person name="Sutton G."/>
            <person name="Whittam T.S."/>
            <person name="Sebastian Y."/>
        </authorList>
    </citation>
    <scope>NUCLEOTIDE SEQUENCE [LARGE SCALE GENOMIC DNA]</scope>
    <source>
        <strain evidence="1 2">TW07627</strain>
    </source>
</reference>
<organism evidence="1 2">
    <name type="scientific">Escherichia albertii (strain TW07627)</name>
    <dbReference type="NCBI Taxonomy" id="502347"/>
    <lineage>
        <taxon>Bacteria</taxon>
        <taxon>Pseudomonadati</taxon>
        <taxon>Pseudomonadota</taxon>
        <taxon>Gammaproteobacteria</taxon>
        <taxon>Enterobacterales</taxon>
        <taxon>Enterobacteriaceae</taxon>
        <taxon>Escherichia</taxon>
    </lineage>
</organism>
<dbReference type="EMBL" id="ABKX01000005">
    <property type="protein sequence ID" value="EDS91783.1"/>
    <property type="molecule type" value="Genomic_DNA"/>
</dbReference>
<dbReference type="Proteomes" id="UP000003042">
    <property type="component" value="Unassembled WGS sequence"/>
</dbReference>
<sequence>MEPLAMGVGPGTGCALVAPCTSGVDGIQAQPDRESANKLEMAYTRAAFLCMAIIFKNQ</sequence>
<gene>
    <name evidence="1" type="ORF">ESCAB7627_2381</name>
</gene>
<evidence type="ECO:0000313" key="1">
    <source>
        <dbReference type="EMBL" id="EDS91783.1"/>
    </source>
</evidence>
<name>A0ABC9NNP8_ESCAT</name>
<proteinExistence type="predicted"/>
<protein>
    <submittedName>
        <fullName evidence="1">Uncharacterized protein</fullName>
    </submittedName>
</protein>